<organism evidence="1 2">
    <name type="scientific">Danio rerio</name>
    <name type="common">Zebrafish</name>
    <name type="synonym">Brachydanio rerio</name>
    <dbReference type="NCBI Taxonomy" id="7955"/>
    <lineage>
        <taxon>Eukaryota</taxon>
        <taxon>Metazoa</taxon>
        <taxon>Chordata</taxon>
        <taxon>Craniata</taxon>
        <taxon>Vertebrata</taxon>
        <taxon>Euteleostomi</taxon>
        <taxon>Actinopterygii</taxon>
        <taxon>Neopterygii</taxon>
        <taxon>Teleostei</taxon>
        <taxon>Ostariophysi</taxon>
        <taxon>Cypriniformes</taxon>
        <taxon>Danionidae</taxon>
        <taxon>Danioninae</taxon>
        <taxon>Danio</taxon>
    </lineage>
</organism>
<evidence type="ECO:0000313" key="1">
    <source>
        <dbReference type="Proteomes" id="UP000000437"/>
    </source>
</evidence>
<dbReference type="RefSeq" id="XP_073805500.1">
    <property type="nucleotide sequence ID" value="XM_073949399.1"/>
</dbReference>
<protein>
    <submittedName>
        <fullName evidence="2">Uncharacterized protein isoform X1</fullName>
    </submittedName>
</protein>
<evidence type="ECO:0000313" key="2">
    <source>
        <dbReference type="RefSeq" id="XP_073805500.1"/>
    </source>
</evidence>
<proteinExistence type="predicted"/>
<name>A0AC58JG90_DANRE</name>
<gene>
    <name evidence="2" type="primary">LOC137489979</name>
</gene>
<accession>A0AC58JG90</accession>
<reference evidence="2" key="1">
    <citation type="submission" date="2025-08" db="UniProtKB">
        <authorList>
            <consortium name="RefSeq"/>
        </authorList>
    </citation>
    <scope>IDENTIFICATION</scope>
    <source>
        <strain evidence="2">Tuebingen</strain>
        <tissue evidence="2">Fibroblasts and whole tissue</tissue>
    </source>
</reference>
<keyword evidence="1" id="KW-1185">Reference proteome</keyword>
<sequence length="243" mass="27693">MLFCCLKALLLLGSKLECSTAKHASVVSNHHRNRLVTFIRSQEPLGAGQQNTGCHKGERNSFETSYFVRRCVSLCSSRSPEGNGSLDTLNVFFSNAKPLLDLQNLAPATDLNSHRRWPVLQVFWGRRRVCRMNQRFIKQQPKNRDEMRSQLKRSKRREDEMKESGTQFATWLATGQTSNSRKAVHTESADVHVELLVTVEKLSTQRRNLSAQRKPMQTRGEHANSTRKCQLTQPGLEPATFLL</sequence>
<dbReference type="Proteomes" id="UP000000437">
    <property type="component" value="Chromosome 1"/>
</dbReference>